<organism evidence="1 2">
    <name type="scientific">Clathrus columnatus</name>
    <dbReference type="NCBI Taxonomy" id="1419009"/>
    <lineage>
        <taxon>Eukaryota</taxon>
        <taxon>Fungi</taxon>
        <taxon>Dikarya</taxon>
        <taxon>Basidiomycota</taxon>
        <taxon>Agaricomycotina</taxon>
        <taxon>Agaricomycetes</taxon>
        <taxon>Phallomycetidae</taxon>
        <taxon>Phallales</taxon>
        <taxon>Clathraceae</taxon>
        <taxon>Clathrus</taxon>
    </lineage>
</organism>
<dbReference type="EMBL" id="BPWL01000001">
    <property type="protein sequence ID" value="GJJ06732.1"/>
    <property type="molecule type" value="Genomic_DNA"/>
</dbReference>
<dbReference type="AlphaFoldDB" id="A0AAV5A010"/>
<accession>A0AAV5A010</accession>
<keyword evidence="2" id="KW-1185">Reference proteome</keyword>
<gene>
    <name evidence="1" type="ORF">Clacol_000928</name>
</gene>
<dbReference type="Proteomes" id="UP001050691">
    <property type="component" value="Unassembled WGS sequence"/>
</dbReference>
<evidence type="ECO:0000313" key="2">
    <source>
        <dbReference type="Proteomes" id="UP001050691"/>
    </source>
</evidence>
<proteinExistence type="predicted"/>
<sequence length="189" mass="21217">MGSQLNLSGNDLAAERMEKANKIMLQWYETVLQFPLPSLGDPGLISQFSSTGYFWTKEITTVDGWKTIHHPYIIDHPMISVDWKAINNTVLQVLADTTGKDTGQGYGSGVIKSFDGRFDDKKCLYKVILVANVAVFGYRIDLFHTDPPFGHADHVSTPIDAIPLAYTIPNDMSVIGRRFMTVEELDRYN</sequence>
<evidence type="ECO:0000313" key="1">
    <source>
        <dbReference type="EMBL" id="GJJ06732.1"/>
    </source>
</evidence>
<name>A0AAV5A010_9AGAM</name>
<reference evidence="1" key="1">
    <citation type="submission" date="2021-10" db="EMBL/GenBank/DDBJ databases">
        <title>De novo Genome Assembly of Clathrus columnatus (Basidiomycota, Fungi) Using Illumina and Nanopore Sequence Data.</title>
        <authorList>
            <person name="Ogiso-Tanaka E."/>
            <person name="Itagaki H."/>
            <person name="Hosoya T."/>
            <person name="Hosaka K."/>
        </authorList>
    </citation>
    <scope>NUCLEOTIDE SEQUENCE</scope>
    <source>
        <strain evidence="1">MO-923</strain>
    </source>
</reference>
<comment type="caution">
    <text evidence="1">The sequence shown here is derived from an EMBL/GenBank/DDBJ whole genome shotgun (WGS) entry which is preliminary data.</text>
</comment>
<protein>
    <submittedName>
        <fullName evidence="1">Uncharacterized protein</fullName>
    </submittedName>
</protein>